<keyword evidence="4" id="KW-0221">Differentiation</keyword>
<feature type="domain" description="RRM" evidence="10">
    <location>
        <begin position="56"/>
        <end position="133"/>
    </location>
</feature>
<feature type="compositionally biased region" description="Polar residues" evidence="9">
    <location>
        <begin position="338"/>
        <end position="347"/>
    </location>
</feature>
<evidence type="ECO:0000256" key="3">
    <source>
        <dbReference type="ARBA" id="ARBA00022490"/>
    </source>
</evidence>
<sequence length="674" mass="72537">MASITNKRKTGCGSNSDGSSNASSPSVTASLNNAAGAPFYPHLTANAPKNGVVIPNRVFVGGIASTTTEAELTAFFSKYGQVKDVKIIVDRGGISKGYGFVTFDSEEEANKLQQAADDVNFQGRRLNIAAAIKKQVCILQPYNRSFDASSTSPTMPPNVYYHNGIQYTYQNGMAFFSPGNPPTNAIAPVQAHPESVSMYQGTFGPPHGSTAAPSFGPAMMYHPCPPNPPPPVYLPTQQYAYQPLPFDSYYQVASQSSGIMYSAGAGPTNINNTTSAQNSSLVTVGDSGSSQTVQLISAPTGSIYAAPHILHDVHYSAQSIYPVNAVESLPPYNEIQTIESPPSNISAEGSLCSKAEHENTTSTTSSETKPNDLFQTPTPVTSTVTPVVSWLQCSERYECTKTVNDKQINMSENSTEQATTATVYPVMFNPFSRPPTARHPFSSTINGYSDNYPRIRNFVPYVYNVEARRPSNPNVPKQQNINHNNNYIANSSYTVKTADVSNQTRNSPRLPRYPKVRPLVSTPNFRFLPPYCPRFGYYPPHFLPLPPPQIAASRRFSGPSCRRQNVYIPVSSSNNNSTGSYDDSSTTCTKNSNTVNHNNNNTNFTNNNSNTGNSSNVGSNGAVKIAKSVTSKAEPESGALCGAGDAPSSSHPTNITAAGPTPLELSHQMQKLST</sequence>
<keyword evidence="6" id="KW-0744">Spermatogenesis</keyword>
<dbReference type="PANTHER" id="PTHR11176">
    <property type="entry name" value="BOULE-RELATED"/>
    <property type="match status" value="1"/>
</dbReference>
<keyword evidence="5" id="KW-0810">Translation regulation</keyword>
<evidence type="ECO:0000256" key="2">
    <source>
        <dbReference type="ARBA" id="ARBA00022473"/>
    </source>
</evidence>
<evidence type="ECO:0000256" key="4">
    <source>
        <dbReference type="ARBA" id="ARBA00022782"/>
    </source>
</evidence>
<protein>
    <recommendedName>
        <fullName evidence="10">RRM domain-containing protein</fullName>
    </recommendedName>
</protein>
<dbReference type="GO" id="GO:0005737">
    <property type="term" value="C:cytoplasm"/>
    <property type="evidence" value="ECO:0007669"/>
    <property type="project" value="UniProtKB-SubCell"/>
</dbReference>
<evidence type="ECO:0000256" key="1">
    <source>
        <dbReference type="ARBA" id="ARBA00004496"/>
    </source>
</evidence>
<name>A0A9P0F314_BEMTA</name>
<feature type="compositionally biased region" description="Low complexity" evidence="9">
    <location>
        <begin position="13"/>
        <end position="27"/>
    </location>
</feature>
<feature type="region of interest" description="Disordered" evidence="9">
    <location>
        <begin position="338"/>
        <end position="378"/>
    </location>
</feature>
<dbReference type="GO" id="GO:0008494">
    <property type="term" value="F:translation activator activity"/>
    <property type="evidence" value="ECO:0007669"/>
    <property type="project" value="TreeGrafter"/>
</dbReference>
<dbReference type="Pfam" id="PF00076">
    <property type="entry name" value="RRM_1"/>
    <property type="match status" value="1"/>
</dbReference>
<dbReference type="InterPro" id="IPR035979">
    <property type="entry name" value="RBD_domain_sf"/>
</dbReference>
<feature type="region of interest" description="Disordered" evidence="9">
    <location>
        <begin position="568"/>
        <end position="674"/>
    </location>
</feature>
<keyword evidence="3" id="KW-0963">Cytoplasm</keyword>
<dbReference type="GO" id="GO:0003730">
    <property type="term" value="F:mRNA 3'-UTR binding"/>
    <property type="evidence" value="ECO:0007669"/>
    <property type="project" value="TreeGrafter"/>
</dbReference>
<feature type="compositionally biased region" description="Polar residues" evidence="9">
    <location>
        <begin position="570"/>
        <end position="590"/>
    </location>
</feature>
<dbReference type="Proteomes" id="UP001152759">
    <property type="component" value="Chromosome 5"/>
</dbReference>
<reference evidence="11" key="1">
    <citation type="submission" date="2021-12" db="EMBL/GenBank/DDBJ databases">
        <authorList>
            <person name="King R."/>
        </authorList>
    </citation>
    <scope>NUCLEOTIDE SEQUENCE</scope>
</reference>
<dbReference type="InterPro" id="IPR012677">
    <property type="entry name" value="Nucleotide-bd_a/b_plait_sf"/>
</dbReference>
<proteinExistence type="predicted"/>
<dbReference type="GO" id="GO:0070935">
    <property type="term" value="P:3'-UTR-mediated mRNA stabilization"/>
    <property type="evidence" value="ECO:0007669"/>
    <property type="project" value="TreeGrafter"/>
</dbReference>
<dbReference type="InterPro" id="IPR000504">
    <property type="entry name" value="RRM_dom"/>
</dbReference>
<evidence type="ECO:0000256" key="8">
    <source>
        <dbReference type="PROSITE-ProRule" id="PRU00176"/>
    </source>
</evidence>
<evidence type="ECO:0000256" key="5">
    <source>
        <dbReference type="ARBA" id="ARBA00022845"/>
    </source>
</evidence>
<dbReference type="GO" id="GO:0030154">
    <property type="term" value="P:cell differentiation"/>
    <property type="evidence" value="ECO:0007669"/>
    <property type="project" value="UniProtKB-KW"/>
</dbReference>
<evidence type="ECO:0000256" key="6">
    <source>
        <dbReference type="ARBA" id="ARBA00022871"/>
    </source>
</evidence>
<dbReference type="SUPFAM" id="SSF54928">
    <property type="entry name" value="RNA-binding domain, RBD"/>
    <property type="match status" value="1"/>
</dbReference>
<evidence type="ECO:0000313" key="12">
    <source>
        <dbReference type="Proteomes" id="UP001152759"/>
    </source>
</evidence>
<evidence type="ECO:0000256" key="7">
    <source>
        <dbReference type="ARBA" id="ARBA00022884"/>
    </source>
</evidence>
<evidence type="ECO:0000256" key="9">
    <source>
        <dbReference type="SAM" id="MobiDB-lite"/>
    </source>
</evidence>
<organism evidence="11 12">
    <name type="scientific">Bemisia tabaci</name>
    <name type="common">Sweetpotato whitefly</name>
    <name type="synonym">Aleurodes tabaci</name>
    <dbReference type="NCBI Taxonomy" id="7038"/>
    <lineage>
        <taxon>Eukaryota</taxon>
        <taxon>Metazoa</taxon>
        <taxon>Ecdysozoa</taxon>
        <taxon>Arthropoda</taxon>
        <taxon>Hexapoda</taxon>
        <taxon>Insecta</taxon>
        <taxon>Pterygota</taxon>
        <taxon>Neoptera</taxon>
        <taxon>Paraneoptera</taxon>
        <taxon>Hemiptera</taxon>
        <taxon>Sternorrhyncha</taxon>
        <taxon>Aleyrodoidea</taxon>
        <taxon>Aleyrodidae</taxon>
        <taxon>Aleyrodinae</taxon>
        <taxon>Bemisia</taxon>
    </lineage>
</organism>
<feature type="compositionally biased region" description="Low complexity" evidence="9">
    <location>
        <begin position="591"/>
        <end position="620"/>
    </location>
</feature>
<evidence type="ECO:0000313" key="11">
    <source>
        <dbReference type="EMBL" id="CAH0389841.1"/>
    </source>
</evidence>
<dbReference type="Gene3D" id="3.30.70.330">
    <property type="match status" value="1"/>
</dbReference>
<keyword evidence="7 8" id="KW-0694">RNA-binding</keyword>
<dbReference type="AlphaFoldDB" id="A0A9P0F314"/>
<dbReference type="GO" id="GO:0045948">
    <property type="term" value="P:positive regulation of translational initiation"/>
    <property type="evidence" value="ECO:0007669"/>
    <property type="project" value="TreeGrafter"/>
</dbReference>
<dbReference type="InterPro" id="IPR034988">
    <property type="entry name" value="DAZ_BOULE_RRM"/>
</dbReference>
<feature type="region of interest" description="Disordered" evidence="9">
    <location>
        <begin position="1"/>
        <end position="27"/>
    </location>
</feature>
<dbReference type="GO" id="GO:0051321">
    <property type="term" value="P:meiotic cell cycle"/>
    <property type="evidence" value="ECO:0007669"/>
    <property type="project" value="UniProtKB-ARBA"/>
</dbReference>
<accession>A0A9P0F314</accession>
<keyword evidence="2" id="KW-0217">Developmental protein</keyword>
<comment type="subcellular location">
    <subcellularLocation>
        <location evidence="1">Cytoplasm</location>
    </subcellularLocation>
</comment>
<gene>
    <name evidence="11" type="ORF">BEMITA_LOCUS8625</name>
</gene>
<dbReference type="KEGG" id="btab:109034894"/>
<dbReference type="FunFam" id="3.30.70.330:FF:000167">
    <property type="entry name" value="protein boule-like isoform X1"/>
    <property type="match status" value="1"/>
</dbReference>
<dbReference type="EMBL" id="OU963866">
    <property type="protein sequence ID" value="CAH0389841.1"/>
    <property type="molecule type" value="Genomic_DNA"/>
</dbReference>
<dbReference type="SMART" id="SM00360">
    <property type="entry name" value="RRM"/>
    <property type="match status" value="1"/>
</dbReference>
<dbReference type="GO" id="GO:0007283">
    <property type="term" value="P:spermatogenesis"/>
    <property type="evidence" value="ECO:0007669"/>
    <property type="project" value="UniProtKB-KW"/>
</dbReference>
<keyword evidence="12" id="KW-1185">Reference proteome</keyword>
<feature type="compositionally biased region" description="Basic residues" evidence="9">
    <location>
        <begin position="1"/>
        <end position="10"/>
    </location>
</feature>
<dbReference type="CDD" id="cd12412">
    <property type="entry name" value="RRM_DAZL_BOULE"/>
    <property type="match status" value="1"/>
</dbReference>
<dbReference type="PANTHER" id="PTHR11176:SF57">
    <property type="entry name" value="PROTEIN BOULE"/>
    <property type="match status" value="1"/>
</dbReference>
<feature type="compositionally biased region" description="Polar residues" evidence="9">
    <location>
        <begin position="647"/>
        <end position="656"/>
    </location>
</feature>
<evidence type="ECO:0000259" key="10">
    <source>
        <dbReference type="PROSITE" id="PS50102"/>
    </source>
</evidence>
<dbReference type="PROSITE" id="PS50102">
    <property type="entry name" value="RRM"/>
    <property type="match status" value="1"/>
</dbReference>